<keyword evidence="1" id="KW-0732">Signal</keyword>
<sequence length="191" mass="20321">MSTAIMRAASVALALGMGVSTLVGAGPASAAALDWRCTMGSHSTNPPIGTSYTNWVVGQRTNGGGSGPWAINWTRRYWLTEENYLSGGVTKQRFLNTSVAACEFSLGLSSVTELTPQGATEQPPCTAPGDYIQAEGGDIMAYRFIGERTSPGALGIYRKYRFWHKERQSSPGSWSYQASSVAVCLLPRAGG</sequence>
<dbReference type="Proteomes" id="UP000253303">
    <property type="component" value="Unassembled WGS sequence"/>
</dbReference>
<keyword evidence="3" id="KW-1185">Reference proteome</keyword>
<dbReference type="EMBL" id="QMEY01000014">
    <property type="protein sequence ID" value="RBQ16833.1"/>
    <property type="molecule type" value="Genomic_DNA"/>
</dbReference>
<organism evidence="2 3">
    <name type="scientific">Spongiactinospora rosea</name>
    <dbReference type="NCBI Taxonomy" id="2248750"/>
    <lineage>
        <taxon>Bacteria</taxon>
        <taxon>Bacillati</taxon>
        <taxon>Actinomycetota</taxon>
        <taxon>Actinomycetes</taxon>
        <taxon>Streptosporangiales</taxon>
        <taxon>Streptosporangiaceae</taxon>
        <taxon>Spongiactinospora</taxon>
    </lineage>
</organism>
<feature type="chain" id="PRO_5038883978" evidence="1">
    <location>
        <begin position="26"/>
        <end position="191"/>
    </location>
</feature>
<name>A0A366LTG9_9ACTN</name>
<evidence type="ECO:0000313" key="2">
    <source>
        <dbReference type="EMBL" id="RBQ16833.1"/>
    </source>
</evidence>
<feature type="signal peptide" evidence="1">
    <location>
        <begin position="1"/>
        <end position="25"/>
    </location>
</feature>
<comment type="caution">
    <text evidence="2">The sequence shown here is derived from an EMBL/GenBank/DDBJ whole genome shotgun (WGS) entry which is preliminary data.</text>
</comment>
<protein>
    <submittedName>
        <fullName evidence="2">Uncharacterized protein</fullName>
    </submittedName>
</protein>
<evidence type="ECO:0000313" key="3">
    <source>
        <dbReference type="Proteomes" id="UP000253303"/>
    </source>
</evidence>
<proteinExistence type="predicted"/>
<dbReference type="RefSeq" id="WP_113983696.1">
    <property type="nucleotide sequence ID" value="NZ_QMEY01000014.1"/>
</dbReference>
<dbReference type="OrthoDB" id="3638761at2"/>
<evidence type="ECO:0000256" key="1">
    <source>
        <dbReference type="SAM" id="SignalP"/>
    </source>
</evidence>
<accession>A0A366LTG9</accession>
<reference evidence="2 3" key="1">
    <citation type="submission" date="2018-06" db="EMBL/GenBank/DDBJ databases">
        <title>Sphaerisporangium craniellae sp. nov., isolated from a marine sponge in the South China Sea.</title>
        <authorList>
            <person name="Li L."/>
        </authorList>
    </citation>
    <scope>NUCLEOTIDE SEQUENCE [LARGE SCALE GENOMIC DNA]</scope>
    <source>
        <strain evidence="2 3">LHW63015</strain>
    </source>
</reference>
<dbReference type="AlphaFoldDB" id="A0A366LTG9"/>
<gene>
    <name evidence="2" type="ORF">DP939_27575</name>
</gene>